<evidence type="ECO:0000256" key="3">
    <source>
        <dbReference type="ARBA" id="ARBA00022475"/>
    </source>
</evidence>
<evidence type="ECO:0000313" key="10">
    <source>
        <dbReference type="Proteomes" id="UP000178735"/>
    </source>
</evidence>
<keyword evidence="5 8" id="KW-1133">Transmembrane helix</keyword>
<dbReference type="GO" id="GO:0022857">
    <property type="term" value="F:transmembrane transporter activity"/>
    <property type="evidence" value="ECO:0007669"/>
    <property type="project" value="InterPro"/>
</dbReference>
<evidence type="ECO:0000256" key="1">
    <source>
        <dbReference type="ARBA" id="ARBA00004162"/>
    </source>
</evidence>
<comment type="similarity">
    <text evidence="2 7">Belongs to the ExbD/TolR family.</text>
</comment>
<dbReference type="Pfam" id="PF02472">
    <property type="entry name" value="ExbD"/>
    <property type="match status" value="1"/>
</dbReference>
<gene>
    <name evidence="9" type="ORF">A2008_07965</name>
</gene>
<dbReference type="EMBL" id="MGFH01000075">
    <property type="protein sequence ID" value="OGM06220.1"/>
    <property type="molecule type" value="Genomic_DNA"/>
</dbReference>
<keyword evidence="3" id="KW-1003">Cell membrane</keyword>
<dbReference type="GO" id="GO:0005886">
    <property type="term" value="C:plasma membrane"/>
    <property type="evidence" value="ECO:0007669"/>
    <property type="project" value="UniProtKB-SubCell"/>
</dbReference>
<evidence type="ECO:0000313" key="9">
    <source>
        <dbReference type="EMBL" id="OGM06220.1"/>
    </source>
</evidence>
<evidence type="ECO:0000256" key="7">
    <source>
        <dbReference type="RuleBase" id="RU003879"/>
    </source>
</evidence>
<dbReference type="STRING" id="1817813.A2008_07965"/>
<evidence type="ECO:0000256" key="8">
    <source>
        <dbReference type="SAM" id="Phobius"/>
    </source>
</evidence>
<keyword evidence="7" id="KW-0813">Transport</keyword>
<comment type="caution">
    <text evidence="9">The sequence shown here is derived from an EMBL/GenBank/DDBJ whole genome shotgun (WGS) entry which is preliminary data.</text>
</comment>
<evidence type="ECO:0000256" key="6">
    <source>
        <dbReference type="ARBA" id="ARBA00023136"/>
    </source>
</evidence>
<evidence type="ECO:0000256" key="4">
    <source>
        <dbReference type="ARBA" id="ARBA00022692"/>
    </source>
</evidence>
<proteinExistence type="inferred from homology"/>
<dbReference type="Proteomes" id="UP000178735">
    <property type="component" value="Unassembled WGS sequence"/>
</dbReference>
<dbReference type="Gene3D" id="3.30.420.270">
    <property type="match status" value="1"/>
</dbReference>
<dbReference type="GO" id="GO:0015031">
    <property type="term" value="P:protein transport"/>
    <property type="evidence" value="ECO:0007669"/>
    <property type="project" value="UniProtKB-KW"/>
</dbReference>
<evidence type="ECO:0000256" key="2">
    <source>
        <dbReference type="ARBA" id="ARBA00005811"/>
    </source>
</evidence>
<evidence type="ECO:0000256" key="5">
    <source>
        <dbReference type="ARBA" id="ARBA00022989"/>
    </source>
</evidence>
<name>A0A1F7WU13_9BACT</name>
<keyword evidence="4 7" id="KW-0812">Transmembrane</keyword>
<keyword evidence="6 8" id="KW-0472">Membrane</keyword>
<protein>
    <recommendedName>
        <fullName evidence="11">Biopolymer transporter ExbD</fullName>
    </recommendedName>
</protein>
<dbReference type="PANTHER" id="PTHR30558">
    <property type="entry name" value="EXBD MEMBRANE COMPONENT OF PMF-DRIVEN MACROMOLECULE IMPORT SYSTEM"/>
    <property type="match status" value="1"/>
</dbReference>
<organism evidence="9 10">
    <name type="scientific">Candidatus Wallbacteria bacterium GWC2_49_35</name>
    <dbReference type="NCBI Taxonomy" id="1817813"/>
    <lineage>
        <taxon>Bacteria</taxon>
        <taxon>Candidatus Walliibacteriota</taxon>
    </lineage>
</organism>
<sequence length="153" mass="17140">MSFNFRKRKKARAEINIVNLIDIIFTINIFLLITTTFASTQANAIDVNLPATTQAKVLKVEEKKTLSVTIDKMEKIYLNNEKITVEKLRDIFAEKHMLSQQIDLVISADALCSHGRIVEVLDLAKKYGISNLSIATKNLSGDKNARKTTAMAN</sequence>
<reference evidence="9 10" key="1">
    <citation type="journal article" date="2016" name="Nat. Commun.">
        <title>Thousands of microbial genomes shed light on interconnected biogeochemical processes in an aquifer system.</title>
        <authorList>
            <person name="Anantharaman K."/>
            <person name="Brown C.T."/>
            <person name="Hug L.A."/>
            <person name="Sharon I."/>
            <person name="Castelle C.J."/>
            <person name="Probst A.J."/>
            <person name="Thomas B.C."/>
            <person name="Singh A."/>
            <person name="Wilkins M.J."/>
            <person name="Karaoz U."/>
            <person name="Brodie E.L."/>
            <person name="Williams K.H."/>
            <person name="Hubbard S.S."/>
            <person name="Banfield J.F."/>
        </authorList>
    </citation>
    <scope>NUCLEOTIDE SEQUENCE [LARGE SCALE GENOMIC DNA]</scope>
</reference>
<keyword evidence="7" id="KW-0653">Protein transport</keyword>
<dbReference type="InterPro" id="IPR003400">
    <property type="entry name" value="ExbD"/>
</dbReference>
<dbReference type="AlphaFoldDB" id="A0A1F7WU13"/>
<evidence type="ECO:0008006" key="11">
    <source>
        <dbReference type="Google" id="ProtNLM"/>
    </source>
</evidence>
<accession>A0A1F7WU13</accession>
<feature type="transmembrane region" description="Helical" evidence="8">
    <location>
        <begin position="20"/>
        <end position="38"/>
    </location>
</feature>
<comment type="subcellular location">
    <subcellularLocation>
        <location evidence="1">Cell membrane</location>
        <topology evidence="1">Single-pass membrane protein</topology>
    </subcellularLocation>
    <subcellularLocation>
        <location evidence="7">Cell membrane</location>
        <topology evidence="7">Single-pass type II membrane protein</topology>
    </subcellularLocation>
</comment>